<dbReference type="RefSeq" id="WP_014260040.1">
    <property type="nucleotide sequence ID" value="NC_016629.1"/>
</dbReference>
<dbReference type="HOGENOM" id="CLU_036705_0_0_7"/>
<proteinExistence type="predicted"/>
<accession>F3Z344</accession>
<keyword evidence="3" id="KW-1185">Reference proteome</keyword>
<feature type="signal peptide" evidence="1">
    <location>
        <begin position="1"/>
        <end position="23"/>
    </location>
</feature>
<dbReference type="NCBIfam" id="TIGR02913">
    <property type="entry name" value="HAF_rpt"/>
    <property type="match status" value="1"/>
</dbReference>
<dbReference type="Proteomes" id="UP000007844">
    <property type="component" value="Chromosome"/>
</dbReference>
<evidence type="ECO:0000313" key="2">
    <source>
        <dbReference type="EMBL" id="EGJ50288.1"/>
    </source>
</evidence>
<dbReference type="eggNOG" id="COG5563">
    <property type="taxonomic scope" value="Bacteria"/>
</dbReference>
<evidence type="ECO:0000313" key="3">
    <source>
        <dbReference type="Proteomes" id="UP000007844"/>
    </source>
</evidence>
<evidence type="ECO:0000256" key="1">
    <source>
        <dbReference type="SAM" id="SignalP"/>
    </source>
</evidence>
<gene>
    <name evidence="2" type="ORF">Desaf_1959</name>
</gene>
<protein>
    <submittedName>
        <fullName evidence="2">Extracellular repeat protein, HAF family</fullName>
    </submittedName>
</protein>
<name>F3Z344_DESAF</name>
<reference evidence="2 3" key="1">
    <citation type="journal article" date="2011" name="J. Bacteriol.">
        <title>Genome sequence of the mercury-methylating and pleomorphic Desulfovibrio africanus Strain Walvis Bay.</title>
        <authorList>
            <person name="Brown S.D."/>
            <person name="Wall J.D."/>
            <person name="Kucken A.M."/>
            <person name="Gilmour C.C."/>
            <person name="Podar M."/>
            <person name="Brandt C.C."/>
            <person name="Teshima H."/>
            <person name="Detter J.C."/>
            <person name="Han C.S."/>
            <person name="Land M.L."/>
            <person name="Lucas S."/>
            <person name="Han J."/>
            <person name="Pennacchio L."/>
            <person name="Nolan M."/>
            <person name="Pitluck S."/>
            <person name="Woyke T."/>
            <person name="Goodwin L."/>
            <person name="Palumbo A.V."/>
            <person name="Elias D.A."/>
        </authorList>
    </citation>
    <scope>NUCLEOTIDE SEQUENCE [LARGE SCALE GENOMIC DNA]</scope>
    <source>
        <strain evidence="2 3">Walvis Bay</strain>
    </source>
</reference>
<sequence length="408" mass="43216" precursor="true">MIRRVFALALGGVLMCLFVHAMADQVFAQLTPRRHIARFIPIRPPLESGFTSLTTVGDSEDGWVMTGHGATADGEVPFAWRERVVYPLNGLPSGTTGSGRAAGWRGFQENGQTVYKMAVVGVLNNSSGGQAFLWVYDEGFQSLPGLDGVRSEANGMSLSGPMIAGQRQTSRGLEAYYWTANGGVVDLGDLDGGTVESKAWSVAQDNEAIVGEAQSAQGTQAFLWTPGGNMSGLGDLSGGAYYSSARAVAKPENSALQAVVGVGTSARGQEAFRWTQSGGMQGLGDLAGGTYASVARDVDETGTYVVGSSNTDQGETAFVWDSVYGMRDLRALVADEFGLETDLAGWTLDAATSIATNLTVEDRNDILMIAGSGVDPEGTHCSWRITFTPRDDVETPRQITAARYLLLH</sequence>
<keyword evidence="1" id="KW-0732">Signal</keyword>
<organism evidence="2 3">
    <name type="scientific">Desulfocurvibacter africanus subsp. africanus str. Walvis Bay</name>
    <dbReference type="NCBI Taxonomy" id="690850"/>
    <lineage>
        <taxon>Bacteria</taxon>
        <taxon>Pseudomonadati</taxon>
        <taxon>Thermodesulfobacteriota</taxon>
        <taxon>Desulfovibrionia</taxon>
        <taxon>Desulfovibrionales</taxon>
        <taxon>Desulfovibrionaceae</taxon>
        <taxon>Desulfocurvibacter</taxon>
    </lineage>
</organism>
<dbReference type="AlphaFoldDB" id="F3Z344"/>
<dbReference type="EMBL" id="CP003221">
    <property type="protein sequence ID" value="EGJ50288.1"/>
    <property type="molecule type" value="Genomic_DNA"/>
</dbReference>
<feature type="chain" id="PRO_5003304753" evidence="1">
    <location>
        <begin position="24"/>
        <end position="408"/>
    </location>
</feature>
<dbReference type="KEGG" id="daf:Desaf_1959"/>
<dbReference type="STRING" id="690850.Desaf_1959"/>
<dbReference type="InterPro" id="IPR014262">
    <property type="entry name" value="HAF_rpt"/>
</dbReference>